<name>A0ABU8LP50_9MICO</name>
<proteinExistence type="predicted"/>
<gene>
    <name evidence="1" type="ORF">WDU93_15235</name>
</gene>
<accession>A0ABU8LP50</accession>
<comment type="caution">
    <text evidence="1">The sequence shown here is derived from an EMBL/GenBank/DDBJ whole genome shotgun (WGS) entry which is preliminary data.</text>
</comment>
<feature type="non-terminal residue" evidence="1">
    <location>
        <position position="134"/>
    </location>
</feature>
<dbReference type="Proteomes" id="UP001366085">
    <property type="component" value="Unassembled WGS sequence"/>
</dbReference>
<sequence length="134" mass="14763">MRSSLIVDVELTASNQWDRKSMREVEVIRLSRDALFPTTLPLTTRTVVHSRPSSPVVAESLKLIFVTEGWGQLRTASGLIDLVAGSIVVLPAGAWCAAEPSIPLEMVTLYLHPLFAQSQVGWMPSVHPLTHHLK</sequence>
<evidence type="ECO:0000313" key="1">
    <source>
        <dbReference type="EMBL" id="MEJ1093038.1"/>
    </source>
</evidence>
<evidence type="ECO:0008006" key="3">
    <source>
        <dbReference type="Google" id="ProtNLM"/>
    </source>
</evidence>
<organism evidence="1 2">
    <name type="scientific">Microbacterium istanbulense</name>
    <dbReference type="NCBI Taxonomy" id="3122049"/>
    <lineage>
        <taxon>Bacteria</taxon>
        <taxon>Bacillati</taxon>
        <taxon>Actinomycetota</taxon>
        <taxon>Actinomycetes</taxon>
        <taxon>Micrococcales</taxon>
        <taxon>Microbacteriaceae</taxon>
        <taxon>Microbacterium</taxon>
    </lineage>
</organism>
<protein>
    <recommendedName>
        <fullName evidence="3">AraC-type arabinose-binding/dimerisation domain-containing protein</fullName>
    </recommendedName>
</protein>
<keyword evidence="2" id="KW-1185">Reference proteome</keyword>
<dbReference type="EMBL" id="JBBDGN010000034">
    <property type="protein sequence ID" value="MEJ1093038.1"/>
    <property type="molecule type" value="Genomic_DNA"/>
</dbReference>
<evidence type="ECO:0000313" key="2">
    <source>
        <dbReference type="Proteomes" id="UP001366085"/>
    </source>
</evidence>
<reference evidence="1 2" key="1">
    <citation type="submission" date="2024-02" db="EMBL/GenBank/DDBJ databases">
        <authorList>
            <person name="Saticioglu I.B."/>
        </authorList>
    </citation>
    <scope>NUCLEOTIDE SEQUENCE [LARGE SCALE GENOMIC DNA]</scope>
    <source>
        <strain evidence="1 2">Mu-43</strain>
    </source>
</reference>